<name>A0AAN9KY68_CANGL</name>
<comment type="caution">
    <text evidence="2">The sequence shown here is derived from an EMBL/GenBank/DDBJ whole genome shotgun (WGS) entry which is preliminary data.</text>
</comment>
<keyword evidence="3" id="KW-1185">Reference proteome</keyword>
<evidence type="ECO:0000256" key="1">
    <source>
        <dbReference type="SAM" id="SignalP"/>
    </source>
</evidence>
<protein>
    <recommendedName>
        <fullName evidence="4">Secreted protein</fullName>
    </recommendedName>
</protein>
<organism evidence="2 3">
    <name type="scientific">Canavalia gladiata</name>
    <name type="common">Sword bean</name>
    <name type="synonym">Dolichos gladiatus</name>
    <dbReference type="NCBI Taxonomy" id="3824"/>
    <lineage>
        <taxon>Eukaryota</taxon>
        <taxon>Viridiplantae</taxon>
        <taxon>Streptophyta</taxon>
        <taxon>Embryophyta</taxon>
        <taxon>Tracheophyta</taxon>
        <taxon>Spermatophyta</taxon>
        <taxon>Magnoliopsida</taxon>
        <taxon>eudicotyledons</taxon>
        <taxon>Gunneridae</taxon>
        <taxon>Pentapetalae</taxon>
        <taxon>rosids</taxon>
        <taxon>fabids</taxon>
        <taxon>Fabales</taxon>
        <taxon>Fabaceae</taxon>
        <taxon>Papilionoideae</taxon>
        <taxon>50 kb inversion clade</taxon>
        <taxon>NPAAA clade</taxon>
        <taxon>indigoferoid/millettioid clade</taxon>
        <taxon>Phaseoleae</taxon>
        <taxon>Canavalia</taxon>
    </lineage>
</organism>
<feature type="signal peptide" evidence="1">
    <location>
        <begin position="1"/>
        <end position="26"/>
    </location>
</feature>
<accession>A0AAN9KY68</accession>
<evidence type="ECO:0000313" key="2">
    <source>
        <dbReference type="EMBL" id="KAK7324099.1"/>
    </source>
</evidence>
<dbReference type="EMBL" id="JAYMYQ010000006">
    <property type="protein sequence ID" value="KAK7324099.1"/>
    <property type="molecule type" value="Genomic_DNA"/>
</dbReference>
<sequence>MCINTSMISAVKCLLNLILKLVVAMAAVNTVAGPGLNLIDPRLNSWLPGPVVGFDSYCEPNQWLQFVQIKCRPMASSAAVN</sequence>
<gene>
    <name evidence="2" type="ORF">VNO77_27621</name>
</gene>
<feature type="chain" id="PRO_5042961831" description="Secreted protein" evidence="1">
    <location>
        <begin position="27"/>
        <end position="81"/>
    </location>
</feature>
<proteinExistence type="predicted"/>
<reference evidence="2 3" key="1">
    <citation type="submission" date="2024-01" db="EMBL/GenBank/DDBJ databases">
        <title>The genomes of 5 underutilized Papilionoideae crops provide insights into root nodulation and disease resistanc.</title>
        <authorList>
            <person name="Jiang F."/>
        </authorList>
    </citation>
    <scope>NUCLEOTIDE SEQUENCE [LARGE SCALE GENOMIC DNA]</scope>
    <source>
        <strain evidence="2">LVBAO_FW01</strain>
        <tissue evidence="2">Leaves</tissue>
    </source>
</reference>
<dbReference type="AlphaFoldDB" id="A0AAN9KY68"/>
<keyword evidence="1" id="KW-0732">Signal</keyword>
<evidence type="ECO:0008006" key="4">
    <source>
        <dbReference type="Google" id="ProtNLM"/>
    </source>
</evidence>
<evidence type="ECO:0000313" key="3">
    <source>
        <dbReference type="Proteomes" id="UP001367508"/>
    </source>
</evidence>
<dbReference type="Proteomes" id="UP001367508">
    <property type="component" value="Unassembled WGS sequence"/>
</dbReference>